<dbReference type="InterPro" id="IPR009003">
    <property type="entry name" value="Peptidase_S1_PA"/>
</dbReference>
<dbReference type="InterPro" id="IPR028994">
    <property type="entry name" value="Integrin_alpha_N"/>
</dbReference>
<dbReference type="SUPFAM" id="SSF69318">
    <property type="entry name" value="Integrin alpha N-terminal domain"/>
    <property type="match status" value="1"/>
</dbReference>
<proteinExistence type="predicted"/>
<feature type="region of interest" description="Disordered" evidence="1">
    <location>
        <begin position="1"/>
        <end position="31"/>
    </location>
</feature>
<dbReference type="Proteomes" id="UP000663908">
    <property type="component" value="Chromosome"/>
</dbReference>
<feature type="compositionally biased region" description="Low complexity" evidence="1">
    <location>
        <begin position="14"/>
        <end position="31"/>
    </location>
</feature>
<reference evidence="2 3" key="1">
    <citation type="submission" date="2021-03" db="EMBL/GenBank/DDBJ databases">
        <title>Complete genome sequence of Streptomyces cyanogenus S136, producer of anticancer angucycline landomycin A.</title>
        <authorList>
            <person name="Hrab P."/>
            <person name="Ruckert C."/>
            <person name="Busche T."/>
            <person name="Ostash I."/>
            <person name="Kalinowski J."/>
            <person name="Fedorenko V."/>
            <person name="Yushchuk O."/>
            <person name="Ostash B."/>
        </authorList>
    </citation>
    <scope>NUCLEOTIDE SEQUENCE [LARGE SCALE GENOMIC DNA]</scope>
    <source>
        <strain evidence="2 3">S136</strain>
    </source>
</reference>
<evidence type="ECO:0008006" key="4">
    <source>
        <dbReference type="Google" id="ProtNLM"/>
    </source>
</evidence>
<dbReference type="Gene3D" id="2.40.10.10">
    <property type="entry name" value="Trypsin-like serine proteases"/>
    <property type="match status" value="2"/>
</dbReference>
<dbReference type="EMBL" id="CP071839">
    <property type="protein sequence ID" value="QTD96053.1"/>
    <property type="molecule type" value="Genomic_DNA"/>
</dbReference>
<keyword evidence="3" id="KW-1185">Reference proteome</keyword>
<protein>
    <recommendedName>
        <fullName evidence="4">Peptidase S1 domain-containing protein</fullName>
    </recommendedName>
</protein>
<dbReference type="InterPro" id="IPR043504">
    <property type="entry name" value="Peptidase_S1_PA_chymotrypsin"/>
</dbReference>
<gene>
    <name evidence="2" type="ORF">S1361_01780</name>
</gene>
<evidence type="ECO:0000313" key="3">
    <source>
        <dbReference type="Proteomes" id="UP000663908"/>
    </source>
</evidence>
<name>A0ABX7TJR9_STRCY</name>
<evidence type="ECO:0000256" key="1">
    <source>
        <dbReference type="SAM" id="MobiDB-lite"/>
    </source>
</evidence>
<evidence type="ECO:0000313" key="2">
    <source>
        <dbReference type="EMBL" id="QTD96053.1"/>
    </source>
</evidence>
<dbReference type="SUPFAM" id="SSF50494">
    <property type="entry name" value="Trypsin-like serine proteases"/>
    <property type="match status" value="1"/>
</dbReference>
<sequence length="550" mass="58742">MASATDPALPAQQADPSAKARARRAAPAGPSVAAAMPTAEHILGLKSVGTIFTYDTDPTTERMHAHKCTASVVESPGHNLILTAGHCDGGKAVFVPMYAAEYTLDKQTFGFYRVAKFFTDNRYVHNTKKPISDLDFSFGRLDPSKSGKQAQDVVGANKLVRTPGYLNKVTMLGYPSSHDPEDHPVRCPAQTEALPGFYQIQAKCRGMWSGVSGGPWFSRVDWAKGTGEIIGNVGGYNGGGNDANVDWLTYSPMHGDWFFRLYDEAKNNHVPQHGSTYDQPPLPYSMGGGDTWSHAKLLASGEYTGDGKGDLIVVWTDGEVTLYTGDGNGGFADERRLAAPHGVWQDVKSLTGGDFSGGNNSDLLVVFDSGEVRLLPDVGTKGLDGGIKLAGAGSIWSHADQITGGSFGTAKYVSDLVVRWSDGEVTDYTAVGDKGFGTEHQLAKPKSAWKDATLVTAGDFTGGNNWDTLVRWSDGHVSQFQETGPGGVGKEVHMAPAGSIWSHDSVMTAGSYDSNGWPDDLVVRWSDGETTMYTHTGATFGAEHMLVASK</sequence>
<accession>A0ABX7TJR9</accession>
<organism evidence="2 3">
    <name type="scientific">Streptomyces cyanogenus</name>
    <dbReference type="NCBI Taxonomy" id="80860"/>
    <lineage>
        <taxon>Bacteria</taxon>
        <taxon>Bacillati</taxon>
        <taxon>Actinomycetota</taxon>
        <taxon>Actinomycetes</taxon>
        <taxon>Kitasatosporales</taxon>
        <taxon>Streptomycetaceae</taxon>
        <taxon>Streptomyces</taxon>
    </lineage>
</organism>